<dbReference type="AlphaFoldDB" id="A0A7W0CC11"/>
<gene>
    <name evidence="2" type="ORF">HNR65_003237</name>
</gene>
<protein>
    <recommendedName>
        <fullName evidence="4">Cytoplasmic protein</fullName>
    </recommendedName>
</protein>
<feature type="compositionally biased region" description="Basic and acidic residues" evidence="1">
    <location>
        <begin position="90"/>
        <end position="100"/>
    </location>
</feature>
<feature type="region of interest" description="Disordered" evidence="1">
    <location>
        <begin position="89"/>
        <end position="126"/>
    </location>
</feature>
<evidence type="ECO:0000313" key="2">
    <source>
        <dbReference type="EMBL" id="MBA2882882.1"/>
    </source>
</evidence>
<feature type="compositionally biased region" description="Low complexity" evidence="1">
    <location>
        <begin position="101"/>
        <end position="116"/>
    </location>
</feature>
<name>A0A7W0CC11_9BACT</name>
<accession>A0A7W0CC11</accession>
<keyword evidence="3" id="KW-1185">Reference proteome</keyword>
<dbReference type="RefSeq" id="WP_181552499.1">
    <property type="nucleotide sequence ID" value="NZ_JACDUS010000013.1"/>
</dbReference>
<evidence type="ECO:0000256" key="1">
    <source>
        <dbReference type="SAM" id="MobiDB-lite"/>
    </source>
</evidence>
<reference evidence="2 3" key="1">
    <citation type="submission" date="2020-07" db="EMBL/GenBank/DDBJ databases">
        <title>Genomic Encyclopedia of Type Strains, Phase IV (KMG-IV): sequencing the most valuable type-strain genomes for metagenomic binning, comparative biology and taxonomic classification.</title>
        <authorList>
            <person name="Goeker M."/>
        </authorList>
    </citation>
    <scope>NUCLEOTIDE SEQUENCE [LARGE SCALE GENOMIC DNA]</scope>
    <source>
        <strain evidence="2 3">DSM 17721</strain>
    </source>
</reference>
<dbReference type="EMBL" id="JACDUS010000013">
    <property type="protein sequence ID" value="MBA2882882.1"/>
    <property type="molecule type" value="Genomic_DNA"/>
</dbReference>
<dbReference type="Proteomes" id="UP000525298">
    <property type="component" value="Unassembled WGS sequence"/>
</dbReference>
<evidence type="ECO:0008006" key="4">
    <source>
        <dbReference type="Google" id="ProtNLM"/>
    </source>
</evidence>
<organism evidence="2 3">
    <name type="scientific">Desulfosalsimonas propionicica</name>
    <dbReference type="NCBI Taxonomy" id="332175"/>
    <lineage>
        <taxon>Bacteria</taxon>
        <taxon>Pseudomonadati</taxon>
        <taxon>Thermodesulfobacteriota</taxon>
        <taxon>Desulfobacteria</taxon>
        <taxon>Desulfobacterales</taxon>
        <taxon>Desulfosalsimonadaceae</taxon>
        <taxon>Desulfosalsimonas</taxon>
    </lineage>
</organism>
<proteinExistence type="predicted"/>
<sequence>MPDSAESQQIDFTVDKDNLYREESVTDLKVASIRCMTPVKADGSEDPSRSRIYYGSTQLMTPEGPLPIQSQLSATSLQEAMEEFPGAMKKALDQTIDRLKQMQQQEQQQQPQQPKQGGSRIYTPYE</sequence>
<evidence type="ECO:0000313" key="3">
    <source>
        <dbReference type="Proteomes" id="UP000525298"/>
    </source>
</evidence>
<comment type="caution">
    <text evidence="2">The sequence shown here is derived from an EMBL/GenBank/DDBJ whole genome shotgun (WGS) entry which is preliminary data.</text>
</comment>